<keyword evidence="1" id="KW-0238">DNA-binding</keyword>
<dbReference type="EMBL" id="MFFM01000047">
    <property type="protein sequence ID" value="OGF08462.1"/>
    <property type="molecule type" value="Genomic_DNA"/>
</dbReference>
<dbReference type="PROSITE" id="PS50943">
    <property type="entry name" value="HTH_CROC1"/>
    <property type="match status" value="1"/>
</dbReference>
<dbReference type="InterPro" id="IPR010982">
    <property type="entry name" value="Lambda_DNA-bd_dom_sf"/>
</dbReference>
<accession>A0A1F5R1T7</accession>
<proteinExistence type="predicted"/>
<evidence type="ECO:0000313" key="5">
    <source>
        <dbReference type="Proteomes" id="UP000177230"/>
    </source>
</evidence>
<evidence type="ECO:0000313" key="4">
    <source>
        <dbReference type="EMBL" id="OGF08462.1"/>
    </source>
</evidence>
<evidence type="ECO:0000256" key="2">
    <source>
        <dbReference type="SAM" id="MobiDB-lite"/>
    </source>
</evidence>
<dbReference type="InterPro" id="IPR000943">
    <property type="entry name" value="RNA_pol_sigma70"/>
</dbReference>
<dbReference type="Proteomes" id="UP000177230">
    <property type="component" value="Unassembled WGS sequence"/>
</dbReference>
<dbReference type="CDD" id="cd00093">
    <property type="entry name" value="HTH_XRE"/>
    <property type="match status" value="1"/>
</dbReference>
<dbReference type="PROSITE" id="PS00716">
    <property type="entry name" value="SIGMA70_2"/>
    <property type="match status" value="1"/>
</dbReference>
<dbReference type="GO" id="GO:0006352">
    <property type="term" value="P:DNA-templated transcription initiation"/>
    <property type="evidence" value="ECO:0007669"/>
    <property type="project" value="InterPro"/>
</dbReference>
<dbReference type="SMART" id="SM00530">
    <property type="entry name" value="HTH_XRE"/>
    <property type="match status" value="1"/>
</dbReference>
<dbReference type="GO" id="GO:0003677">
    <property type="term" value="F:DNA binding"/>
    <property type="evidence" value="ECO:0007669"/>
    <property type="project" value="UniProtKB-KW"/>
</dbReference>
<sequence length="130" mass="14731">MSLQEKVKTQRIQLGLTQKQLAEKAAITQATISRIESGNLVQLQSNSLKRLATALNVTTDYLIDSSSELSNEDIIKNDPGAKKLINIYKKLNRQLQENILMQSVFLYEQQKKKREETENPAPITPHPKKA</sequence>
<dbReference type="PANTHER" id="PTHR46558:SF11">
    <property type="entry name" value="HTH-TYPE TRANSCRIPTIONAL REGULATOR XRE"/>
    <property type="match status" value="1"/>
</dbReference>
<dbReference type="InterPro" id="IPR001387">
    <property type="entry name" value="Cro/C1-type_HTH"/>
</dbReference>
<dbReference type="PANTHER" id="PTHR46558">
    <property type="entry name" value="TRACRIPTIONAL REGULATORY PROTEIN-RELATED-RELATED"/>
    <property type="match status" value="1"/>
</dbReference>
<protein>
    <recommendedName>
        <fullName evidence="3">HTH cro/C1-type domain-containing protein</fullName>
    </recommendedName>
</protein>
<feature type="region of interest" description="Disordered" evidence="2">
    <location>
        <begin position="110"/>
        <end position="130"/>
    </location>
</feature>
<dbReference type="SUPFAM" id="SSF47413">
    <property type="entry name" value="lambda repressor-like DNA-binding domains"/>
    <property type="match status" value="1"/>
</dbReference>
<gene>
    <name evidence="4" type="ORF">A2024_07085</name>
</gene>
<name>A0A1F5R1T7_9BACT</name>
<evidence type="ECO:0000256" key="1">
    <source>
        <dbReference type="ARBA" id="ARBA00023125"/>
    </source>
</evidence>
<reference evidence="4 5" key="1">
    <citation type="journal article" date="2016" name="Nat. Commun.">
        <title>Thousands of microbial genomes shed light on interconnected biogeochemical processes in an aquifer system.</title>
        <authorList>
            <person name="Anantharaman K."/>
            <person name="Brown C.T."/>
            <person name="Hug L.A."/>
            <person name="Sharon I."/>
            <person name="Castelle C.J."/>
            <person name="Probst A.J."/>
            <person name="Thomas B.C."/>
            <person name="Singh A."/>
            <person name="Wilkins M.J."/>
            <person name="Karaoz U."/>
            <person name="Brodie E.L."/>
            <person name="Williams K.H."/>
            <person name="Hubbard S.S."/>
            <person name="Banfield J.F."/>
        </authorList>
    </citation>
    <scope>NUCLEOTIDE SEQUENCE [LARGE SCALE GENOMIC DNA]</scope>
</reference>
<dbReference type="Gene3D" id="1.10.260.40">
    <property type="entry name" value="lambda repressor-like DNA-binding domains"/>
    <property type="match status" value="1"/>
</dbReference>
<feature type="domain" description="HTH cro/C1-type" evidence="3">
    <location>
        <begin position="7"/>
        <end position="62"/>
    </location>
</feature>
<dbReference type="AlphaFoldDB" id="A0A1F5R1T7"/>
<dbReference type="GO" id="GO:0003700">
    <property type="term" value="F:DNA-binding transcription factor activity"/>
    <property type="evidence" value="ECO:0007669"/>
    <property type="project" value="InterPro"/>
</dbReference>
<dbReference type="Pfam" id="PF01381">
    <property type="entry name" value="HTH_3"/>
    <property type="match status" value="1"/>
</dbReference>
<evidence type="ECO:0000259" key="3">
    <source>
        <dbReference type="PROSITE" id="PS50943"/>
    </source>
</evidence>
<organism evidence="4 5">
    <name type="scientific">Candidatus Edwardsbacteria bacterium GWF2_54_11</name>
    <dbReference type="NCBI Taxonomy" id="1817851"/>
    <lineage>
        <taxon>Bacteria</taxon>
        <taxon>Candidatus Edwardsiibacteriota</taxon>
    </lineage>
</organism>
<comment type="caution">
    <text evidence="4">The sequence shown here is derived from an EMBL/GenBank/DDBJ whole genome shotgun (WGS) entry which is preliminary data.</text>
</comment>